<evidence type="ECO:0000256" key="2">
    <source>
        <dbReference type="SAM" id="SignalP"/>
    </source>
</evidence>
<organism evidence="3 4">
    <name type="scientific">Colletotrichum lupini</name>
    <dbReference type="NCBI Taxonomy" id="145971"/>
    <lineage>
        <taxon>Eukaryota</taxon>
        <taxon>Fungi</taxon>
        <taxon>Dikarya</taxon>
        <taxon>Ascomycota</taxon>
        <taxon>Pezizomycotina</taxon>
        <taxon>Sordariomycetes</taxon>
        <taxon>Hypocreomycetidae</taxon>
        <taxon>Glomerellales</taxon>
        <taxon>Glomerellaceae</taxon>
        <taxon>Colletotrichum</taxon>
        <taxon>Colletotrichum acutatum species complex</taxon>
    </lineage>
</organism>
<protein>
    <submittedName>
        <fullName evidence="3">Uncharacterized protein</fullName>
    </submittedName>
</protein>
<dbReference type="AlphaFoldDB" id="A0A9Q8SYS0"/>
<gene>
    <name evidence="3" type="ORF">CLUP02_11084</name>
</gene>
<feature type="chain" id="PRO_5040454994" evidence="2">
    <location>
        <begin position="26"/>
        <end position="227"/>
    </location>
</feature>
<dbReference type="KEGG" id="clup:CLUP02_11084"/>
<evidence type="ECO:0000313" key="4">
    <source>
        <dbReference type="Proteomes" id="UP000830671"/>
    </source>
</evidence>
<evidence type="ECO:0000256" key="1">
    <source>
        <dbReference type="SAM" id="MobiDB-lite"/>
    </source>
</evidence>
<keyword evidence="4" id="KW-1185">Reference proteome</keyword>
<dbReference type="GeneID" id="73345062"/>
<proteinExistence type="predicted"/>
<evidence type="ECO:0000313" key="3">
    <source>
        <dbReference type="EMBL" id="UQC85585.1"/>
    </source>
</evidence>
<dbReference type="EMBL" id="CP019477">
    <property type="protein sequence ID" value="UQC85585.1"/>
    <property type="molecule type" value="Genomic_DNA"/>
</dbReference>
<name>A0A9Q8SYS0_9PEZI</name>
<feature type="signal peptide" evidence="2">
    <location>
        <begin position="1"/>
        <end position="25"/>
    </location>
</feature>
<accession>A0A9Q8SYS0</accession>
<feature type="region of interest" description="Disordered" evidence="1">
    <location>
        <begin position="83"/>
        <end position="102"/>
    </location>
</feature>
<sequence>MSWLLLGLHISQLALVHNLSPGAIGAEEQAGGPWKGSASALTRTRPELETTKGTFRAELQPSSSLIVTSPWPFMNDIVRAEVKSQRTRAEPRTSAPDPKNHDSFSFTIPSLPKLICVIILELVIRTGCLPSMLQDLISSRLISSQLPKHAANIIPNKHPNNTTRSLPYWIRRSTSRMTEKRKQQRHEHTPRGLTFSTETWGDHFLNPPPSYGIHIQCYKAYHDTSIN</sequence>
<reference evidence="3" key="1">
    <citation type="journal article" date="2021" name="Mol. Plant Microbe Interact.">
        <title>Complete Genome Sequence of the Plant-Pathogenic Fungus Colletotrichum lupini.</title>
        <authorList>
            <person name="Baroncelli R."/>
            <person name="Pensec F."/>
            <person name="Da Lio D."/>
            <person name="Boufleur T."/>
            <person name="Vicente I."/>
            <person name="Sarrocco S."/>
            <person name="Picot A."/>
            <person name="Baraldi E."/>
            <person name="Sukno S."/>
            <person name="Thon M."/>
            <person name="Le Floch G."/>
        </authorList>
    </citation>
    <scope>NUCLEOTIDE SEQUENCE</scope>
    <source>
        <strain evidence="3">IMI 504893</strain>
    </source>
</reference>
<keyword evidence="2" id="KW-0732">Signal</keyword>
<dbReference type="RefSeq" id="XP_049147197.1">
    <property type="nucleotide sequence ID" value="XM_049290052.1"/>
</dbReference>
<dbReference type="Proteomes" id="UP000830671">
    <property type="component" value="Chromosome 5"/>
</dbReference>